<accession>A0A1W1BHX8</accession>
<dbReference type="InterPro" id="IPR013216">
    <property type="entry name" value="Methyltransf_11"/>
</dbReference>
<organism evidence="2">
    <name type="scientific">hydrothermal vent metagenome</name>
    <dbReference type="NCBI Taxonomy" id="652676"/>
    <lineage>
        <taxon>unclassified sequences</taxon>
        <taxon>metagenomes</taxon>
        <taxon>ecological metagenomes</taxon>
    </lineage>
</organism>
<gene>
    <name evidence="2" type="ORF">MNB_SUP05-5-839</name>
</gene>
<dbReference type="SUPFAM" id="SSF53335">
    <property type="entry name" value="S-adenosyl-L-methionine-dependent methyltransferases"/>
    <property type="match status" value="1"/>
</dbReference>
<dbReference type="AlphaFoldDB" id="A0A1W1BHX8"/>
<evidence type="ECO:0000259" key="1">
    <source>
        <dbReference type="Pfam" id="PF08241"/>
    </source>
</evidence>
<protein>
    <recommendedName>
        <fullName evidence="1">Methyltransferase type 11 domain-containing protein</fullName>
    </recommendedName>
</protein>
<proteinExistence type="predicted"/>
<feature type="domain" description="Methyltransferase type 11" evidence="1">
    <location>
        <begin position="148"/>
        <end position="215"/>
    </location>
</feature>
<name>A0A1W1BHX8_9ZZZZ</name>
<dbReference type="Gene3D" id="3.40.50.150">
    <property type="entry name" value="Vaccinia Virus protein VP39"/>
    <property type="match status" value="1"/>
</dbReference>
<reference evidence="2" key="1">
    <citation type="submission" date="2016-10" db="EMBL/GenBank/DDBJ databases">
        <authorList>
            <person name="de Groot N.N."/>
        </authorList>
    </citation>
    <scope>NUCLEOTIDE SEQUENCE</scope>
</reference>
<sequence length="304" mass="35489">MYLRAIAQTIFGILTFIPGIYNWRAKKLGSGGSYSARYCYSVYLRHMVKAYESSLNTKPKVVAELGPGDSLGIGLMALLLGAEKYYAFDVVKFSDLSKNLVILEELITLLKQQENIPNDEEYPRVVPKLNNYEFPKNVYSDIYLKECLSEERIQKIKNSLFNSSMIEYKAPWFDDKNVQKNSVDMIISQAVLEHIDELDGTYKQLYQWLKNDGFMTHCIDFKSHGYAKTWDGHWKISKLRWFLLRGNRPYLINRKPYSIHFKLLKKHNFKFLKEVFIEKKPSFNNKRISKADSKISGAFIQVNK</sequence>
<dbReference type="Pfam" id="PF08241">
    <property type="entry name" value="Methyltransf_11"/>
    <property type="match status" value="1"/>
</dbReference>
<dbReference type="InterPro" id="IPR029063">
    <property type="entry name" value="SAM-dependent_MTases_sf"/>
</dbReference>
<evidence type="ECO:0000313" key="2">
    <source>
        <dbReference type="EMBL" id="SFV53152.1"/>
    </source>
</evidence>
<dbReference type="EMBL" id="FPHJ01000010">
    <property type="protein sequence ID" value="SFV53152.1"/>
    <property type="molecule type" value="Genomic_DNA"/>
</dbReference>
<dbReference type="GO" id="GO:0008757">
    <property type="term" value="F:S-adenosylmethionine-dependent methyltransferase activity"/>
    <property type="evidence" value="ECO:0007669"/>
    <property type="project" value="InterPro"/>
</dbReference>